<gene>
    <name evidence="2" type="ORF">ABSL23_12985</name>
</gene>
<dbReference type="EMBL" id="CP159204">
    <property type="protein sequence ID" value="XCF16145.1"/>
    <property type="molecule type" value="Genomic_DNA"/>
</dbReference>
<feature type="region of interest" description="Disordered" evidence="1">
    <location>
        <begin position="63"/>
        <end position="90"/>
    </location>
</feature>
<dbReference type="RefSeq" id="WP_353634030.1">
    <property type="nucleotide sequence ID" value="NZ_CP159204.1"/>
</dbReference>
<evidence type="ECO:0000256" key="1">
    <source>
        <dbReference type="SAM" id="MobiDB-lite"/>
    </source>
</evidence>
<proteinExistence type="predicted"/>
<organism evidence="2">
    <name type="scientific">Halobacterium sp. NMX12-1</name>
    <dbReference type="NCBI Taxonomy" id="3166650"/>
    <lineage>
        <taxon>Archaea</taxon>
        <taxon>Methanobacteriati</taxon>
        <taxon>Methanobacteriota</taxon>
        <taxon>Stenosarchaea group</taxon>
        <taxon>Halobacteria</taxon>
        <taxon>Halobacteriales</taxon>
        <taxon>Halobacteriaceae</taxon>
        <taxon>Halobacterium</taxon>
    </lineage>
</organism>
<feature type="region of interest" description="Disordered" evidence="1">
    <location>
        <begin position="12"/>
        <end position="32"/>
    </location>
</feature>
<name>A0AAU8CB93_9EURY</name>
<sequence>MPIVFTPYLKRVAGRDTDDEEQRGDEEASDGLSKRRLAVGAAVAAVGAAYAAWRLQRTQQFEERRRQVQQADANESDGQLRRVGKGWIRR</sequence>
<dbReference type="GeneID" id="91110079"/>
<evidence type="ECO:0000313" key="2">
    <source>
        <dbReference type="EMBL" id="XCF16145.1"/>
    </source>
</evidence>
<reference evidence="2" key="1">
    <citation type="submission" date="2024-06" db="EMBL/GenBank/DDBJ databases">
        <title>Genome Sequence of an extremely halophilic archaeon isolated from Permian era halite, Salado Formation, Carlsbad, New Mexico: Halobacterium sp. strain NMX12-1.</title>
        <authorList>
            <person name="Sotoa L."/>
            <person name="DasSarma P."/>
            <person name="Anton B.P."/>
            <person name="Vincze T."/>
            <person name="Verma I."/>
            <person name="Eralp B."/>
            <person name="Powers D.W."/>
            <person name="Dozier B.L."/>
            <person name="Roberts R.J."/>
            <person name="DasSarma S."/>
        </authorList>
    </citation>
    <scope>NUCLEOTIDE SEQUENCE</scope>
    <source>
        <strain evidence="2">NMX12-1</strain>
    </source>
</reference>
<accession>A0AAU8CB93</accession>
<dbReference type="AlphaFoldDB" id="A0AAU8CB93"/>
<feature type="compositionally biased region" description="Acidic residues" evidence="1">
    <location>
        <begin position="17"/>
        <end position="29"/>
    </location>
</feature>
<dbReference type="KEGG" id="hanx:ABSL23_12985"/>
<protein>
    <submittedName>
        <fullName evidence="2">Uncharacterized protein</fullName>
    </submittedName>
</protein>